<evidence type="ECO:0000313" key="2">
    <source>
        <dbReference type="Proteomes" id="UP000077671"/>
    </source>
</evidence>
<gene>
    <name evidence="1" type="ORF">A4X03_0g9657</name>
</gene>
<dbReference type="EMBL" id="LWDD02004098">
    <property type="protein sequence ID" value="KAE8235784.1"/>
    <property type="molecule type" value="Genomic_DNA"/>
</dbReference>
<proteinExistence type="predicted"/>
<reference evidence="1" key="1">
    <citation type="submission" date="2016-04" db="EMBL/GenBank/DDBJ databases">
        <authorList>
            <person name="Nguyen H.D."/>
            <person name="Kesanakurti P."/>
            <person name="Cullis J."/>
            <person name="Levesque C.A."/>
            <person name="Hambleton S."/>
        </authorList>
    </citation>
    <scope>NUCLEOTIDE SEQUENCE</scope>
    <source>
        <strain evidence="1">DAOMC 238032</strain>
    </source>
</reference>
<reference evidence="1" key="2">
    <citation type="journal article" date="2019" name="IMA Fungus">
        <title>Genome sequencing and comparison of five Tilletia species to identify candidate genes for the detection of regulated species infecting wheat.</title>
        <authorList>
            <person name="Nguyen H.D.T."/>
            <person name="Sultana T."/>
            <person name="Kesanakurti P."/>
            <person name="Hambleton S."/>
        </authorList>
    </citation>
    <scope>NUCLEOTIDE SEQUENCE</scope>
    <source>
        <strain evidence="1">DAOMC 238032</strain>
    </source>
</reference>
<accession>A0A8T8SA98</accession>
<dbReference type="AlphaFoldDB" id="A0A8T8SA98"/>
<sequence>MSIISSINYNAYPSNLLSSSRMDMLEHMVDDIITKFKARDEDGKRVFEHRWNPTTFGGGVDITTIPGVCELLEQHRAEFGIIQDPMCLIAKAMSEYGRYCAARLRLETLIETHIKAGLTTAVNTSSPVSSLHASEDNKAAFYGSEASCNGGDHVHIPAQLTTEEALTIGDIDDESTDSSSSSHSLSTYFTPVDLATQPAAEEYLVGDIPDEGSRSSFSSSASLSMSFKPFHGAARPACEDVSDTIGDISDGSMDSSWSITSVEWSPCLHAAGIDVSPPWRYRYQGLLPTVIGRHFSPMKITAQTHSRIPVQATDPAGGSRGLESFPSFVIGEIQPRPAGKK</sequence>
<evidence type="ECO:0000313" key="1">
    <source>
        <dbReference type="EMBL" id="KAE8235784.1"/>
    </source>
</evidence>
<comment type="caution">
    <text evidence="1">The sequence shown here is derived from an EMBL/GenBank/DDBJ whole genome shotgun (WGS) entry which is preliminary data.</text>
</comment>
<name>A0A8T8SA98_9BASI</name>
<dbReference type="Proteomes" id="UP000077671">
    <property type="component" value="Unassembled WGS sequence"/>
</dbReference>
<protein>
    <submittedName>
        <fullName evidence="1">Uncharacterized protein</fullName>
    </submittedName>
</protein>
<organism evidence="1 2">
    <name type="scientific">Tilletia caries</name>
    <name type="common">wheat bunt fungus</name>
    <dbReference type="NCBI Taxonomy" id="13290"/>
    <lineage>
        <taxon>Eukaryota</taxon>
        <taxon>Fungi</taxon>
        <taxon>Dikarya</taxon>
        <taxon>Basidiomycota</taxon>
        <taxon>Ustilaginomycotina</taxon>
        <taxon>Exobasidiomycetes</taxon>
        <taxon>Tilletiales</taxon>
        <taxon>Tilletiaceae</taxon>
        <taxon>Tilletia</taxon>
    </lineage>
</organism>
<feature type="non-terminal residue" evidence="1">
    <location>
        <position position="341"/>
    </location>
</feature>